<dbReference type="CDD" id="cd05403">
    <property type="entry name" value="NT_KNTase_like"/>
    <property type="match status" value="1"/>
</dbReference>
<dbReference type="SUPFAM" id="SSF81301">
    <property type="entry name" value="Nucleotidyltransferase"/>
    <property type="match status" value="1"/>
</dbReference>
<dbReference type="AlphaFoldDB" id="A0A8J3G8U5"/>
<gene>
    <name evidence="2" type="ORF">GCM10007390_22030</name>
</gene>
<dbReference type="PANTHER" id="PTHR33933">
    <property type="entry name" value="NUCLEOTIDYLTRANSFERASE"/>
    <property type="match status" value="1"/>
</dbReference>
<dbReference type="Pfam" id="PF01909">
    <property type="entry name" value="NTP_transf_2"/>
    <property type="match status" value="1"/>
</dbReference>
<comment type="caution">
    <text evidence="2">The sequence shown here is derived from an EMBL/GenBank/DDBJ whole genome shotgun (WGS) entry which is preliminary data.</text>
</comment>
<evidence type="ECO:0000259" key="1">
    <source>
        <dbReference type="Pfam" id="PF01909"/>
    </source>
</evidence>
<dbReference type="PANTHER" id="PTHR33933:SF1">
    <property type="entry name" value="PROTEIN ADENYLYLTRANSFERASE MNTA-RELATED"/>
    <property type="match status" value="1"/>
</dbReference>
<name>A0A8J3G8U5_9BACT</name>
<proteinExistence type="predicted"/>
<evidence type="ECO:0000313" key="3">
    <source>
        <dbReference type="Proteomes" id="UP000598271"/>
    </source>
</evidence>
<reference evidence="2 3" key="1">
    <citation type="journal article" date="2014" name="Int. J. Syst. Evol. Microbiol.">
        <title>Complete genome sequence of Corynebacterium casei LMG S-19264T (=DSM 44701T), isolated from a smear-ripened cheese.</title>
        <authorList>
            <consortium name="US DOE Joint Genome Institute (JGI-PGF)"/>
            <person name="Walter F."/>
            <person name="Albersmeier A."/>
            <person name="Kalinowski J."/>
            <person name="Ruckert C."/>
        </authorList>
    </citation>
    <scope>NUCLEOTIDE SEQUENCE [LARGE SCALE GENOMIC DNA]</scope>
    <source>
        <strain evidence="2 3">KCTC 12866</strain>
    </source>
</reference>
<organism evidence="2 3">
    <name type="scientific">Persicitalea jodogahamensis</name>
    <dbReference type="NCBI Taxonomy" id="402147"/>
    <lineage>
        <taxon>Bacteria</taxon>
        <taxon>Pseudomonadati</taxon>
        <taxon>Bacteroidota</taxon>
        <taxon>Cytophagia</taxon>
        <taxon>Cytophagales</taxon>
        <taxon>Spirosomataceae</taxon>
        <taxon>Persicitalea</taxon>
    </lineage>
</organism>
<dbReference type="EMBL" id="BMXF01000002">
    <property type="protein sequence ID" value="GHB68282.1"/>
    <property type="molecule type" value="Genomic_DNA"/>
</dbReference>
<dbReference type="InterPro" id="IPR002934">
    <property type="entry name" value="Polymerase_NTP_transf_dom"/>
</dbReference>
<dbReference type="InterPro" id="IPR043519">
    <property type="entry name" value="NT_sf"/>
</dbReference>
<dbReference type="Proteomes" id="UP000598271">
    <property type="component" value="Unassembled WGS sequence"/>
</dbReference>
<dbReference type="InterPro" id="IPR052548">
    <property type="entry name" value="Type_VII_TA_antitoxin"/>
</dbReference>
<protein>
    <recommendedName>
        <fullName evidence="1">Polymerase nucleotidyl transferase domain-containing protein</fullName>
    </recommendedName>
</protein>
<dbReference type="GO" id="GO:0016779">
    <property type="term" value="F:nucleotidyltransferase activity"/>
    <property type="evidence" value="ECO:0007669"/>
    <property type="project" value="InterPro"/>
</dbReference>
<keyword evidence="3" id="KW-1185">Reference proteome</keyword>
<dbReference type="Gene3D" id="3.30.460.10">
    <property type="entry name" value="Beta Polymerase, domain 2"/>
    <property type="match status" value="1"/>
</dbReference>
<dbReference type="RefSeq" id="WP_189564501.1">
    <property type="nucleotide sequence ID" value="NZ_BMXF01000002.1"/>
</dbReference>
<evidence type="ECO:0000313" key="2">
    <source>
        <dbReference type="EMBL" id="GHB68282.1"/>
    </source>
</evidence>
<sequence length="102" mass="11932">MKTIDLRHKVKETVKAIDPEARVILFGSRARGDSRLSSDWDFLILTSYQTDKHTKQLIRDRLLDAELEAEQVISSLIFSQEKWHDYQITPLYKNISRDGVEL</sequence>
<accession>A0A8J3G8U5</accession>
<feature type="domain" description="Polymerase nucleotidyl transferase" evidence="1">
    <location>
        <begin position="9"/>
        <end position="66"/>
    </location>
</feature>